<dbReference type="GO" id="GO:0120010">
    <property type="term" value="P:intermembrane phospholipid transfer"/>
    <property type="evidence" value="ECO:0007669"/>
    <property type="project" value="TreeGrafter"/>
</dbReference>
<evidence type="ECO:0000256" key="3">
    <source>
        <dbReference type="SAM" id="MobiDB-lite"/>
    </source>
</evidence>
<evidence type="ECO:0000313" key="5">
    <source>
        <dbReference type="Proteomes" id="UP000321275"/>
    </source>
</evidence>
<dbReference type="AlphaFoldDB" id="A0A510XBE3"/>
<dbReference type="GO" id="GO:0016020">
    <property type="term" value="C:membrane"/>
    <property type="evidence" value="ECO:0007669"/>
    <property type="project" value="InterPro"/>
</dbReference>
<evidence type="ECO:0000256" key="1">
    <source>
        <dbReference type="ARBA" id="ARBA00010634"/>
    </source>
</evidence>
<dbReference type="PANTHER" id="PTHR30035:SF3">
    <property type="entry name" value="INTERMEMBRANE PHOSPHOLIPID TRANSPORT SYSTEM LIPOPROTEIN MLAA"/>
    <property type="match status" value="1"/>
</dbReference>
<dbReference type="Proteomes" id="UP000321275">
    <property type="component" value="Unassembled WGS sequence"/>
</dbReference>
<reference evidence="4 5" key="1">
    <citation type="submission" date="2019-07" db="EMBL/GenBank/DDBJ databases">
        <title>Whole genome shotgun sequence of Halomonas pacifica NBRC 102220.</title>
        <authorList>
            <person name="Hosoyama A."/>
            <person name="Uohara A."/>
            <person name="Ohji S."/>
            <person name="Ichikawa N."/>
        </authorList>
    </citation>
    <scope>NUCLEOTIDE SEQUENCE [LARGE SCALE GENOMIC DNA]</scope>
    <source>
        <strain evidence="4 5">NBRC 102220</strain>
    </source>
</reference>
<dbReference type="EMBL" id="BJUK01000048">
    <property type="protein sequence ID" value="GEK48764.1"/>
    <property type="molecule type" value="Genomic_DNA"/>
</dbReference>
<name>A0A510XBE3_9GAMM</name>
<dbReference type="RefSeq" id="WP_146804096.1">
    <property type="nucleotide sequence ID" value="NZ_BJUK01000048.1"/>
</dbReference>
<dbReference type="PRINTS" id="PR01805">
    <property type="entry name" value="VACJLIPOPROT"/>
</dbReference>
<dbReference type="InterPro" id="IPR007428">
    <property type="entry name" value="MlaA"/>
</dbReference>
<comment type="similarity">
    <text evidence="1">Belongs to the MlaA family.</text>
</comment>
<dbReference type="OrthoDB" id="9785326at2"/>
<protein>
    <recommendedName>
        <fullName evidence="6">ABC transporter</fullName>
    </recommendedName>
</protein>
<keyword evidence="2" id="KW-0732">Signal</keyword>
<proteinExistence type="inferred from homology"/>
<evidence type="ECO:0000313" key="4">
    <source>
        <dbReference type="EMBL" id="GEK48764.1"/>
    </source>
</evidence>
<organism evidence="4 5">
    <name type="scientific">Bisbaumannia pacifica</name>
    <dbReference type="NCBI Taxonomy" id="77098"/>
    <lineage>
        <taxon>Bacteria</taxon>
        <taxon>Pseudomonadati</taxon>
        <taxon>Pseudomonadota</taxon>
        <taxon>Gammaproteobacteria</taxon>
        <taxon>Oceanospirillales</taxon>
        <taxon>Halomonadaceae</taxon>
        <taxon>Bisbaumannia</taxon>
    </lineage>
</organism>
<dbReference type="PROSITE" id="PS51257">
    <property type="entry name" value="PROKAR_LIPOPROTEIN"/>
    <property type="match status" value="1"/>
</dbReference>
<accession>A0A510XBE3</accession>
<sequence>MNGKGWRDTGARLGQWALVVMATLLLAGCAGRVAVEDRHPDDPWEGFNRGVYAFNDTLDRALLRPAAVAYDRVAPEPVQLGVGNFFANLGELRTVLNSLLQAKPGNAGIATGRFVLNSTVGMLGLVDVASDMGIVADKEDFGQTLAVWGVGEGPYLMLPLFGPSTVRDTAGLPVDWVTYPTHQVDDREMEFFLTALNLVDTRAGLLDQEALIQGDRYSFIRDAYLQRRRFEVSDGELGDDPFAGEEFDFDDADFDFGDEAD</sequence>
<dbReference type="PANTHER" id="PTHR30035">
    <property type="entry name" value="LIPOPROTEIN VACJ-RELATED"/>
    <property type="match status" value="1"/>
</dbReference>
<dbReference type="Pfam" id="PF04333">
    <property type="entry name" value="MlaA"/>
    <property type="match status" value="1"/>
</dbReference>
<comment type="caution">
    <text evidence="4">The sequence shown here is derived from an EMBL/GenBank/DDBJ whole genome shotgun (WGS) entry which is preliminary data.</text>
</comment>
<evidence type="ECO:0008006" key="6">
    <source>
        <dbReference type="Google" id="ProtNLM"/>
    </source>
</evidence>
<gene>
    <name evidence="4" type="ORF">HPA02_30470</name>
</gene>
<feature type="region of interest" description="Disordered" evidence="3">
    <location>
        <begin position="236"/>
        <end position="261"/>
    </location>
</feature>
<keyword evidence="5" id="KW-1185">Reference proteome</keyword>
<evidence type="ECO:0000256" key="2">
    <source>
        <dbReference type="ARBA" id="ARBA00022729"/>
    </source>
</evidence>